<name>A0A2T7P0U2_POMCA</name>
<protein>
    <submittedName>
        <fullName evidence="1">Uncharacterized protein</fullName>
    </submittedName>
</protein>
<evidence type="ECO:0000313" key="1">
    <source>
        <dbReference type="EMBL" id="PVD27035.1"/>
    </source>
</evidence>
<comment type="caution">
    <text evidence="1">The sequence shown here is derived from an EMBL/GenBank/DDBJ whole genome shotgun (WGS) entry which is preliminary data.</text>
</comment>
<evidence type="ECO:0000313" key="2">
    <source>
        <dbReference type="Proteomes" id="UP000245119"/>
    </source>
</evidence>
<dbReference type="Proteomes" id="UP000245119">
    <property type="component" value="Linkage Group LG7"/>
</dbReference>
<proteinExistence type="predicted"/>
<sequence length="334" mass="36724">MEDWRDDISATLYYSHTLTLAGHGTTWFRCEITWGGQKVRGENYKNLQNCYGATWSLFPYQKGQFIAEHIPIFSIFSKSAKLPVAKITPCTDSFVEVPAEESLTLSCSPQTQSMEWRLSLGGSSYLSAKFENGQYVQKNLPFDVNSDPGKISLTINTSNTRNITLVNGTVVCQDLSQSPPSSSNCGLNYVYKPKPNDISCQATADANGDKLYCTINNIYSSRGIYTCQALRREEQNSEVERLNTVNMATLNDGGGLKVSGRCNITTDLPVNAGNYSYSVKISPGGLEAQANLPDGERWIEHFGITTTVGSQAAIYNVPTVWLLAALVLLQSCKK</sequence>
<keyword evidence="2" id="KW-1185">Reference proteome</keyword>
<organism evidence="1 2">
    <name type="scientific">Pomacea canaliculata</name>
    <name type="common">Golden apple snail</name>
    <dbReference type="NCBI Taxonomy" id="400727"/>
    <lineage>
        <taxon>Eukaryota</taxon>
        <taxon>Metazoa</taxon>
        <taxon>Spiralia</taxon>
        <taxon>Lophotrochozoa</taxon>
        <taxon>Mollusca</taxon>
        <taxon>Gastropoda</taxon>
        <taxon>Caenogastropoda</taxon>
        <taxon>Architaenioglossa</taxon>
        <taxon>Ampullarioidea</taxon>
        <taxon>Ampullariidae</taxon>
        <taxon>Pomacea</taxon>
    </lineage>
</organism>
<dbReference type="AlphaFoldDB" id="A0A2T7P0U2"/>
<dbReference type="EMBL" id="PZQS01000007">
    <property type="protein sequence ID" value="PVD27035.1"/>
    <property type="molecule type" value="Genomic_DNA"/>
</dbReference>
<dbReference type="OrthoDB" id="10039395at2759"/>
<reference evidence="1 2" key="1">
    <citation type="submission" date="2018-04" db="EMBL/GenBank/DDBJ databases">
        <title>The genome of golden apple snail Pomacea canaliculata provides insight into stress tolerance and invasive adaptation.</title>
        <authorList>
            <person name="Liu C."/>
            <person name="Liu B."/>
            <person name="Ren Y."/>
            <person name="Zhang Y."/>
            <person name="Wang H."/>
            <person name="Li S."/>
            <person name="Jiang F."/>
            <person name="Yin L."/>
            <person name="Zhang G."/>
            <person name="Qian W."/>
            <person name="Fan W."/>
        </authorList>
    </citation>
    <scope>NUCLEOTIDE SEQUENCE [LARGE SCALE GENOMIC DNA]</scope>
    <source>
        <strain evidence="1">SZHN2017</strain>
        <tissue evidence="1">Muscle</tissue>
    </source>
</reference>
<gene>
    <name evidence="1" type="ORF">C0Q70_12185</name>
</gene>
<accession>A0A2T7P0U2</accession>